<proteinExistence type="predicted"/>
<evidence type="ECO:0000313" key="2">
    <source>
        <dbReference type="EMBL" id="SVA84257.1"/>
    </source>
</evidence>
<organism evidence="2">
    <name type="scientific">marine metagenome</name>
    <dbReference type="NCBI Taxonomy" id="408172"/>
    <lineage>
        <taxon>unclassified sequences</taxon>
        <taxon>metagenomes</taxon>
        <taxon>ecological metagenomes</taxon>
    </lineage>
</organism>
<accession>A0A381Z677</accession>
<feature type="non-terminal residue" evidence="2">
    <location>
        <position position="113"/>
    </location>
</feature>
<dbReference type="Gene3D" id="3.10.180.10">
    <property type="entry name" value="2,3-Dihydroxybiphenyl 1,2-Dioxygenase, domain 1"/>
    <property type="match status" value="1"/>
</dbReference>
<evidence type="ECO:0000259" key="1">
    <source>
        <dbReference type="PROSITE" id="PS51819"/>
    </source>
</evidence>
<dbReference type="InterPro" id="IPR037523">
    <property type="entry name" value="VOC_core"/>
</dbReference>
<dbReference type="EMBL" id="UINC01019951">
    <property type="protein sequence ID" value="SVA84257.1"/>
    <property type="molecule type" value="Genomic_DNA"/>
</dbReference>
<gene>
    <name evidence="2" type="ORF">METZ01_LOCUS137111</name>
</gene>
<sequence>MKPPKSLPRLTHCGLLVEDMDIMQNFYNQVLSLVITDEGPYFYNHEPVNMAFLSNDPGEHHQIVFISGYPSNVQFTTNQQMSFLVEDLDELRAIRRRASLVGVRIFRITTHGN</sequence>
<dbReference type="InterPro" id="IPR029068">
    <property type="entry name" value="Glyas_Bleomycin-R_OHBP_Dase"/>
</dbReference>
<dbReference type="SUPFAM" id="SSF54593">
    <property type="entry name" value="Glyoxalase/Bleomycin resistance protein/Dihydroxybiphenyl dioxygenase"/>
    <property type="match status" value="1"/>
</dbReference>
<name>A0A381Z677_9ZZZZ</name>
<feature type="domain" description="VOC" evidence="1">
    <location>
        <begin position="9"/>
        <end position="113"/>
    </location>
</feature>
<dbReference type="AlphaFoldDB" id="A0A381Z677"/>
<dbReference type="Pfam" id="PF00903">
    <property type="entry name" value="Glyoxalase"/>
    <property type="match status" value="1"/>
</dbReference>
<reference evidence="2" key="1">
    <citation type="submission" date="2018-05" db="EMBL/GenBank/DDBJ databases">
        <authorList>
            <person name="Lanie J.A."/>
            <person name="Ng W.-L."/>
            <person name="Kazmierczak K.M."/>
            <person name="Andrzejewski T.M."/>
            <person name="Davidsen T.M."/>
            <person name="Wayne K.J."/>
            <person name="Tettelin H."/>
            <person name="Glass J.I."/>
            <person name="Rusch D."/>
            <person name="Podicherti R."/>
            <person name="Tsui H.-C.T."/>
            <person name="Winkler M.E."/>
        </authorList>
    </citation>
    <scope>NUCLEOTIDE SEQUENCE</scope>
</reference>
<protein>
    <recommendedName>
        <fullName evidence="1">VOC domain-containing protein</fullName>
    </recommendedName>
</protein>
<dbReference type="PROSITE" id="PS51819">
    <property type="entry name" value="VOC"/>
    <property type="match status" value="1"/>
</dbReference>
<dbReference type="InterPro" id="IPR004360">
    <property type="entry name" value="Glyas_Fos-R_dOase_dom"/>
</dbReference>